<dbReference type="Pfam" id="PF19263">
    <property type="entry name" value="DUF5906"/>
    <property type="match status" value="1"/>
</dbReference>
<dbReference type="NCBIfam" id="TIGR01613">
    <property type="entry name" value="primase_Cterm"/>
    <property type="match status" value="1"/>
</dbReference>
<dbReference type="InterPro" id="IPR051620">
    <property type="entry name" value="ORF904-like_C"/>
</dbReference>
<protein>
    <recommendedName>
        <fullName evidence="4">SF3 helicase domain-containing protein</fullName>
    </recommendedName>
</protein>
<dbReference type="PROSITE" id="PS51206">
    <property type="entry name" value="SF3_HELICASE_1"/>
    <property type="match status" value="1"/>
</dbReference>
<dbReference type="PANTHER" id="PTHR35372">
    <property type="entry name" value="ATP BINDING PROTEIN-RELATED"/>
    <property type="match status" value="1"/>
</dbReference>
<evidence type="ECO:0000313" key="5">
    <source>
        <dbReference type="EMBL" id="KKM68292.1"/>
    </source>
</evidence>
<keyword evidence="3" id="KW-0067">ATP-binding</keyword>
<dbReference type="PANTHER" id="PTHR35372:SF2">
    <property type="entry name" value="SF3 HELICASE DOMAIN-CONTAINING PROTEIN"/>
    <property type="match status" value="1"/>
</dbReference>
<feature type="domain" description="SF3 helicase" evidence="4">
    <location>
        <begin position="481"/>
        <end position="640"/>
    </location>
</feature>
<dbReference type="CDD" id="cd01029">
    <property type="entry name" value="TOPRIM_primases"/>
    <property type="match status" value="1"/>
</dbReference>
<evidence type="ECO:0000256" key="2">
    <source>
        <dbReference type="ARBA" id="ARBA00022801"/>
    </source>
</evidence>
<dbReference type="GO" id="GO:0016787">
    <property type="term" value="F:hydrolase activity"/>
    <property type="evidence" value="ECO:0007669"/>
    <property type="project" value="UniProtKB-KW"/>
</dbReference>
<proteinExistence type="predicted"/>
<gene>
    <name evidence="5" type="ORF">LCGC14_1462330</name>
</gene>
<dbReference type="InterPro" id="IPR045455">
    <property type="entry name" value="NrS-1_pol-like_helicase"/>
</dbReference>
<evidence type="ECO:0000256" key="3">
    <source>
        <dbReference type="ARBA" id="ARBA00022840"/>
    </source>
</evidence>
<evidence type="ECO:0000259" key="4">
    <source>
        <dbReference type="PROSITE" id="PS51206"/>
    </source>
</evidence>
<dbReference type="Gene3D" id="3.40.50.300">
    <property type="entry name" value="P-loop containing nucleotide triphosphate hydrolases"/>
    <property type="match status" value="1"/>
</dbReference>
<comment type="caution">
    <text evidence="5">The sequence shown here is derived from an EMBL/GenBank/DDBJ whole genome shotgun (WGS) entry which is preliminary data.</text>
</comment>
<dbReference type="InterPro" id="IPR027417">
    <property type="entry name" value="P-loop_NTPase"/>
</dbReference>
<dbReference type="EMBL" id="LAZR01010195">
    <property type="protein sequence ID" value="KKM68292.1"/>
    <property type="molecule type" value="Genomic_DNA"/>
</dbReference>
<name>A0A0F9MGS8_9ZZZZ</name>
<keyword evidence="1" id="KW-0547">Nucleotide-binding</keyword>
<reference evidence="5" key="1">
    <citation type="journal article" date="2015" name="Nature">
        <title>Complex archaea that bridge the gap between prokaryotes and eukaryotes.</title>
        <authorList>
            <person name="Spang A."/>
            <person name="Saw J.H."/>
            <person name="Jorgensen S.L."/>
            <person name="Zaremba-Niedzwiedzka K."/>
            <person name="Martijn J."/>
            <person name="Lind A.E."/>
            <person name="van Eijk R."/>
            <person name="Schleper C."/>
            <person name="Guy L."/>
            <person name="Ettema T.J."/>
        </authorList>
    </citation>
    <scope>NUCLEOTIDE SEQUENCE</scope>
</reference>
<dbReference type="AlphaFoldDB" id="A0A0F9MGS8"/>
<dbReference type="GO" id="GO:0005524">
    <property type="term" value="F:ATP binding"/>
    <property type="evidence" value="ECO:0007669"/>
    <property type="project" value="UniProtKB-KW"/>
</dbReference>
<organism evidence="5">
    <name type="scientific">marine sediment metagenome</name>
    <dbReference type="NCBI Taxonomy" id="412755"/>
    <lineage>
        <taxon>unclassified sequences</taxon>
        <taxon>metagenomes</taxon>
        <taxon>ecological metagenomes</taxon>
    </lineage>
</organism>
<dbReference type="SUPFAM" id="SSF52540">
    <property type="entry name" value="P-loop containing nucleoside triphosphate hydrolases"/>
    <property type="match status" value="1"/>
</dbReference>
<sequence length="778" mass="87253">MAVNIEQLHEQYQQNAYTGMVADLSAQLGVSVESLQRLELGWAPVVTFKKGPNYQGWWTIPERNQHGEIVGLSLRSQSNQKVMYPGSNHGLIYAVNPDHTRGSVAYKHGAHNWVRTMDISTDCPVCGKPDGCLLAADNPERPRAVICIRVEKGAKRQTDFGYLHILKKEGHITQQAGILPASDLPVVIVEGMTDAAAAMDLGFIAVGRPSNIACMGMLSALLKGRKAVIIGENDHKPDGSCPGEQGMIAAYQILKSVCPVAHKLMPPEEMKDLRHWKNEGDLTAEKLVEYISKFGEEQSEVLILPDNRPQTIARQFLMDQYRQYGRYTVRCLNKSWYQYVDGRYEFRDDNELTNPLYNWAENRSIQNMSKSGDMNITPIHVDNRFIQNTQRAMEAEAAIIGHNAPCWINGVTGADPKEYIVFSNGQLHIPSYLRGDDLENCLVPLTPDFFTLTALPYPFDPTAEYPNFLKWVESSLGDDPDKIRLIQEFMGYCMTCDTSLHKMLWMAGVTGGGKSIFSSAVRTLVGKKQHAALDLDTLTSTFGMGDLEGTLVATMADFRLPKYGNTTGALKRLLNIVGEDSVTINRKYKDAQKDRKLTCKIIVSSNDMPQFNDASGALKRRLLIVEFARSFVGREDTTLRDKFKAEAPGIALWALEGLRCLREQRDFTVPESMRVSLEDWHKDNNPVTTFIEECVRCNPSGVLEHKNLFAAFRLWADEHGEDGMGMKLFKQAVLQRTPSDVRSVTTVIRGRKVRAYIGLELTNWAESEYLGKPANQRN</sequence>
<accession>A0A0F9MGS8</accession>
<evidence type="ECO:0000256" key="1">
    <source>
        <dbReference type="ARBA" id="ARBA00022741"/>
    </source>
</evidence>
<keyword evidence="2" id="KW-0378">Hydrolase</keyword>
<dbReference type="InterPro" id="IPR006500">
    <property type="entry name" value="Helicase_put_C_phage/plasmid"/>
</dbReference>
<dbReference type="InterPro" id="IPR014015">
    <property type="entry name" value="Helicase_SF3_DNA-vir"/>
</dbReference>
<dbReference type="InterPro" id="IPR034154">
    <property type="entry name" value="TOPRIM_DnaG/twinkle"/>
</dbReference>